<feature type="non-terminal residue" evidence="1">
    <location>
        <position position="546"/>
    </location>
</feature>
<reference evidence="1" key="1">
    <citation type="journal article" date="2015" name="Nature">
        <title>Complex archaea that bridge the gap between prokaryotes and eukaryotes.</title>
        <authorList>
            <person name="Spang A."/>
            <person name="Saw J.H."/>
            <person name="Jorgensen S.L."/>
            <person name="Zaremba-Niedzwiedzka K."/>
            <person name="Martijn J."/>
            <person name="Lind A.E."/>
            <person name="van Eijk R."/>
            <person name="Schleper C."/>
            <person name="Guy L."/>
            <person name="Ettema T.J."/>
        </authorList>
    </citation>
    <scope>NUCLEOTIDE SEQUENCE</scope>
</reference>
<accession>A0A0F9KBQ7</accession>
<proteinExistence type="predicted"/>
<dbReference type="AlphaFoldDB" id="A0A0F9KBQ7"/>
<evidence type="ECO:0000313" key="1">
    <source>
        <dbReference type="EMBL" id="KKM72141.1"/>
    </source>
</evidence>
<name>A0A0F9KBQ7_9ZZZZ</name>
<comment type="caution">
    <text evidence="1">The sequence shown here is derived from an EMBL/GenBank/DDBJ whole genome shotgun (WGS) entry which is preliminary data.</text>
</comment>
<dbReference type="EMBL" id="LAZR01009523">
    <property type="protein sequence ID" value="KKM72141.1"/>
    <property type="molecule type" value="Genomic_DNA"/>
</dbReference>
<organism evidence="1">
    <name type="scientific">marine sediment metagenome</name>
    <dbReference type="NCBI Taxonomy" id="412755"/>
    <lineage>
        <taxon>unclassified sequences</taxon>
        <taxon>metagenomes</taxon>
        <taxon>ecological metagenomes</taxon>
    </lineage>
</organism>
<sequence length="546" mass="59607">MTRKTIAHYRTDLRTDLKDSGSLWSDAELDRCLERAVADLSRMVPRKMSREITVDAEVANESFTTPTTEDTDYFVTTWDISAVSDGNTATLAARRPDVPRPVQITITDADASITQLVLIVKGYDDDGKYIEEFFYLEGGLIQTGQRYFALVTEVEVDEITGNGAADTIIVGTATENGVFVKLANKPIKLGSVTFTDHKIDTDFEIDYYGGRIAVKSGGDLTANTAYTIASYTKSRIDIDLSTLIDDLIRVDRVEYPSGQVPQQFSNKEVWGTILTLTGAHMTQEEMSDAQHLVIKYYASHSPPAAQSPGSYPSYLDTTVQQAASAYALFIKALQWEHQSVTDFASSRTALGNLTAAHTLATAALAKVITYLESNTSEDAKFWLTKITTDIAGLRTNTLTAQDGAATALGKVDTYLANNTSEDSVFWLTKITTDIADLRTAIQAAMAAAVTGFNEVWTKSLDKVTTGAEALLDTGDDLINKVNDGERVPDLYAEYARTRIQTAAARTSGALGYLQEVFQRLSNLRSYIEQAGGWGRIATGFVEEAGM</sequence>
<protein>
    <submittedName>
        <fullName evidence="1">Uncharacterized protein</fullName>
    </submittedName>
</protein>
<gene>
    <name evidence="1" type="ORF">LCGC14_1423540</name>
</gene>